<dbReference type="CDD" id="cd22231">
    <property type="entry name" value="RHH_NikR_HicB-like"/>
    <property type="match status" value="1"/>
</dbReference>
<dbReference type="Proteomes" id="UP000473699">
    <property type="component" value="Unassembled WGS sequence"/>
</dbReference>
<feature type="domain" description="Ribbon-helix-helix protein CopG" evidence="8">
    <location>
        <begin position="10"/>
        <end position="49"/>
    </location>
</feature>
<dbReference type="Pfam" id="PF01402">
    <property type="entry name" value="RHH_1"/>
    <property type="match status" value="1"/>
</dbReference>
<dbReference type="GO" id="GO:0003677">
    <property type="term" value="F:DNA binding"/>
    <property type="evidence" value="ECO:0007669"/>
    <property type="project" value="UniProtKB-KW"/>
</dbReference>
<comment type="cofactor">
    <cofactor evidence="7">
        <name>Ni(2+)</name>
        <dbReference type="ChEBI" id="CHEBI:49786"/>
    </cofactor>
    <text evidence="7">Binds 1 nickel ion per subunit.</text>
</comment>
<gene>
    <name evidence="10" type="primary">nikR</name>
    <name evidence="10" type="ORF">FYJ74_03480</name>
</gene>
<feature type="binding site" evidence="7">
    <location>
        <position position="96"/>
    </location>
    <ligand>
        <name>Ni(2+)</name>
        <dbReference type="ChEBI" id="CHEBI:49786"/>
    </ligand>
</feature>
<dbReference type="PANTHER" id="PTHR34719">
    <property type="entry name" value="NICKEL-RESPONSIVE REGULATOR"/>
    <property type="match status" value="1"/>
</dbReference>
<organism evidence="10 11">
    <name type="scientific">Pyramidobacter porci</name>
    <dbReference type="NCBI Taxonomy" id="2605789"/>
    <lineage>
        <taxon>Bacteria</taxon>
        <taxon>Thermotogati</taxon>
        <taxon>Synergistota</taxon>
        <taxon>Synergistia</taxon>
        <taxon>Synergistales</taxon>
        <taxon>Dethiosulfovibrionaceae</taxon>
        <taxon>Pyramidobacter</taxon>
    </lineage>
</organism>
<dbReference type="Pfam" id="PF08753">
    <property type="entry name" value="NikR_C"/>
    <property type="match status" value="1"/>
</dbReference>
<proteinExistence type="inferred from homology"/>
<dbReference type="AlphaFoldDB" id="A0A6L5Y9Y9"/>
<keyword evidence="2 7" id="KW-0533">Nickel</keyword>
<keyword evidence="4 7" id="KW-0805">Transcription regulation</keyword>
<feature type="binding site" evidence="7">
    <location>
        <position position="94"/>
    </location>
    <ligand>
        <name>Ni(2+)</name>
        <dbReference type="ChEBI" id="CHEBI:49786"/>
    </ligand>
</feature>
<name>A0A6L5Y9Y9_9BACT</name>
<comment type="caution">
    <text evidence="10">The sequence shown here is derived from an EMBL/GenBank/DDBJ whole genome shotgun (WGS) entry which is preliminary data.</text>
</comment>
<dbReference type="InterPro" id="IPR010985">
    <property type="entry name" value="Ribbon_hlx_hlx"/>
</dbReference>
<dbReference type="EMBL" id="VUNH01000003">
    <property type="protein sequence ID" value="MST55109.1"/>
    <property type="molecule type" value="Genomic_DNA"/>
</dbReference>
<dbReference type="GO" id="GO:0016151">
    <property type="term" value="F:nickel cation binding"/>
    <property type="evidence" value="ECO:0007669"/>
    <property type="project" value="UniProtKB-UniRule"/>
</dbReference>
<dbReference type="NCBIfam" id="NF003381">
    <property type="entry name" value="PRK04460.1"/>
    <property type="match status" value="1"/>
</dbReference>
<dbReference type="InterPro" id="IPR002145">
    <property type="entry name" value="CopG"/>
</dbReference>
<keyword evidence="11" id="KW-1185">Reference proteome</keyword>
<dbReference type="Gene3D" id="1.10.1220.10">
    <property type="entry name" value="Met repressor-like"/>
    <property type="match status" value="1"/>
</dbReference>
<feature type="domain" description="Transcription factor NikR nickel binding C-terminal" evidence="9">
    <location>
        <begin position="61"/>
        <end position="133"/>
    </location>
</feature>
<dbReference type="InterPro" id="IPR050192">
    <property type="entry name" value="CopG/NikR_regulator"/>
</dbReference>
<dbReference type="GO" id="GO:0003700">
    <property type="term" value="F:DNA-binding transcription factor activity"/>
    <property type="evidence" value="ECO:0007669"/>
    <property type="project" value="UniProtKB-UniRule"/>
</dbReference>
<feature type="binding site" evidence="7">
    <location>
        <position position="102"/>
    </location>
    <ligand>
        <name>Ni(2+)</name>
        <dbReference type="ChEBI" id="CHEBI:49786"/>
    </ligand>
</feature>
<reference evidence="10 11" key="1">
    <citation type="submission" date="2019-08" db="EMBL/GenBank/DDBJ databases">
        <title>In-depth cultivation of the pig gut microbiome towards novel bacterial diversity and tailored functional studies.</title>
        <authorList>
            <person name="Wylensek D."/>
            <person name="Hitch T.C.A."/>
            <person name="Clavel T."/>
        </authorList>
    </citation>
    <scope>NUCLEOTIDE SEQUENCE [LARGE SCALE GENOMIC DNA]</scope>
    <source>
        <strain evidence="10 11">SM-530-WT-4B</strain>
    </source>
</reference>
<comment type="similarity">
    <text evidence="1 7">Belongs to the transcriptional regulatory CopG/NikR family.</text>
</comment>
<dbReference type="NCBIfam" id="NF002815">
    <property type="entry name" value="PRK02967.1"/>
    <property type="match status" value="1"/>
</dbReference>
<evidence type="ECO:0000256" key="1">
    <source>
        <dbReference type="ARBA" id="ARBA00008478"/>
    </source>
</evidence>
<dbReference type="SUPFAM" id="SSF47598">
    <property type="entry name" value="Ribbon-helix-helix"/>
    <property type="match status" value="1"/>
</dbReference>
<evidence type="ECO:0000313" key="11">
    <source>
        <dbReference type="Proteomes" id="UP000473699"/>
    </source>
</evidence>
<evidence type="ECO:0000259" key="9">
    <source>
        <dbReference type="Pfam" id="PF08753"/>
    </source>
</evidence>
<keyword evidence="3 7" id="KW-0479">Metal-binding</keyword>
<evidence type="ECO:0000256" key="3">
    <source>
        <dbReference type="ARBA" id="ARBA00022723"/>
    </source>
</evidence>
<evidence type="ECO:0000256" key="7">
    <source>
        <dbReference type="HAMAP-Rule" id="MF_00476"/>
    </source>
</evidence>
<evidence type="ECO:0000256" key="2">
    <source>
        <dbReference type="ARBA" id="ARBA00022596"/>
    </source>
</evidence>
<dbReference type="Gene3D" id="3.30.70.1150">
    <property type="entry name" value="ACT-like. Chain A, domain 2"/>
    <property type="match status" value="1"/>
</dbReference>
<dbReference type="InterPro" id="IPR045865">
    <property type="entry name" value="ACT-like_dom_sf"/>
</dbReference>
<evidence type="ECO:0000256" key="5">
    <source>
        <dbReference type="ARBA" id="ARBA00023125"/>
    </source>
</evidence>
<evidence type="ECO:0000313" key="10">
    <source>
        <dbReference type="EMBL" id="MST55109.1"/>
    </source>
</evidence>
<dbReference type="InterPro" id="IPR014864">
    <property type="entry name" value="TF_NikR_Ni-bd_C"/>
</dbReference>
<dbReference type="InterPro" id="IPR027271">
    <property type="entry name" value="Acetolactate_synth/TF_NikR_C"/>
</dbReference>
<dbReference type="NCBIfam" id="NF002169">
    <property type="entry name" value="PRK01002.1"/>
    <property type="match status" value="1"/>
</dbReference>
<dbReference type="PANTHER" id="PTHR34719:SF2">
    <property type="entry name" value="NICKEL-RESPONSIVE REGULATOR"/>
    <property type="match status" value="1"/>
</dbReference>
<dbReference type="RefSeq" id="WP_154528220.1">
    <property type="nucleotide sequence ID" value="NZ_VUNH01000003.1"/>
</dbReference>
<dbReference type="GO" id="GO:0010045">
    <property type="term" value="P:response to nickel cation"/>
    <property type="evidence" value="ECO:0007669"/>
    <property type="project" value="InterPro"/>
</dbReference>
<feature type="binding site" evidence="7">
    <location>
        <position position="83"/>
    </location>
    <ligand>
        <name>Ni(2+)</name>
        <dbReference type="ChEBI" id="CHEBI:49786"/>
    </ligand>
</feature>
<evidence type="ECO:0000256" key="4">
    <source>
        <dbReference type="ARBA" id="ARBA00023015"/>
    </source>
</evidence>
<protein>
    <recommendedName>
        <fullName evidence="7">Putative nickel-responsive regulator</fullName>
    </recommendedName>
</protein>
<dbReference type="InterPro" id="IPR013321">
    <property type="entry name" value="Arc_rbn_hlx_hlx"/>
</dbReference>
<keyword evidence="5 7" id="KW-0238">DNA-binding</keyword>
<keyword evidence="6 7" id="KW-0804">Transcription</keyword>
<dbReference type="InterPro" id="IPR022988">
    <property type="entry name" value="Ni_resp_reg_NikR"/>
</dbReference>
<evidence type="ECO:0000259" key="8">
    <source>
        <dbReference type="Pfam" id="PF01402"/>
    </source>
</evidence>
<dbReference type="SUPFAM" id="SSF55021">
    <property type="entry name" value="ACT-like"/>
    <property type="match status" value="1"/>
</dbReference>
<sequence length="139" mass="15609">MYREKEPLIRFGVAVPENLLQSFDKRLESAGLPNRSEALRQLIREYVSRDTWQKGSGQVYGTITLTYNHHSNDVTARLTALQHDFGDIIVCTTHVHADHDHCLETVIVRGDVESVKRFIASLRALKAVSSVTPVIAVLV</sequence>
<dbReference type="HAMAP" id="MF_00476">
    <property type="entry name" value="NikR"/>
    <property type="match status" value="1"/>
</dbReference>
<comment type="function">
    <text evidence="7">Transcriptional regulator.</text>
</comment>
<accession>A0A6L5Y9Y9</accession>
<evidence type="ECO:0000256" key="6">
    <source>
        <dbReference type="ARBA" id="ARBA00023163"/>
    </source>
</evidence>